<dbReference type="InterPro" id="IPR020139">
    <property type="entry name" value="DUF2642"/>
</dbReference>
<dbReference type="KEGG" id="bif:N288_11600"/>
<dbReference type="Proteomes" id="UP000017805">
    <property type="component" value="Chromosome"/>
</dbReference>
<dbReference type="OrthoDB" id="2439488at2"/>
<proteinExistence type="predicted"/>
<name>U5LA24_9BACI</name>
<evidence type="ECO:0008006" key="3">
    <source>
        <dbReference type="Google" id="ProtNLM"/>
    </source>
</evidence>
<gene>
    <name evidence="1" type="ORF">N288_11600</name>
</gene>
<accession>U5LA24</accession>
<evidence type="ECO:0000313" key="1">
    <source>
        <dbReference type="EMBL" id="AGX04228.1"/>
    </source>
</evidence>
<dbReference type="Pfam" id="PF10842">
    <property type="entry name" value="DUF2642"/>
    <property type="match status" value="1"/>
</dbReference>
<protein>
    <recommendedName>
        <fullName evidence="3">DUF2642 domain-containing protein</fullName>
    </recommendedName>
</protein>
<dbReference type="AlphaFoldDB" id="U5LA24"/>
<dbReference type="RefSeq" id="WP_009790896.1">
    <property type="nucleotide sequence ID" value="NC_022524.1"/>
</dbReference>
<reference evidence="1 2" key="1">
    <citation type="submission" date="2013-07" db="EMBL/GenBank/DDBJ databases">
        <title>Complete genome sequence of Bacillus infantis NRRL B-14911 that has potential to induce cardiac disease by antigenic mimicry.</title>
        <authorList>
            <person name="Massilamany C."/>
            <person name="Smith T.P.L."/>
            <person name="Loy J.D."/>
            <person name="Barletta R."/>
            <person name="Reddy J."/>
        </authorList>
    </citation>
    <scope>NUCLEOTIDE SEQUENCE [LARGE SCALE GENOMIC DNA]</scope>
    <source>
        <strain evidence="1 2">NRRL B-14911</strain>
    </source>
</reference>
<evidence type="ECO:0000313" key="2">
    <source>
        <dbReference type="Proteomes" id="UP000017805"/>
    </source>
</evidence>
<organism evidence="1 2">
    <name type="scientific">Bacillus infantis NRRL B-14911</name>
    <dbReference type="NCBI Taxonomy" id="1367477"/>
    <lineage>
        <taxon>Bacteria</taxon>
        <taxon>Bacillati</taxon>
        <taxon>Bacillota</taxon>
        <taxon>Bacilli</taxon>
        <taxon>Bacillales</taxon>
        <taxon>Bacillaceae</taxon>
        <taxon>Bacillus</taxon>
    </lineage>
</organism>
<dbReference type="STRING" id="1367477.N288_11600"/>
<sequence length="71" mass="7782">MDGTAVSFNSSFDPYVYQAALTLIGDSVTVQTTHGSVRGVLINALPDHLVVESARTPFYIRIQQIVWIFPG</sequence>
<dbReference type="PATRIC" id="fig|1367477.3.peg.2255"/>
<dbReference type="EMBL" id="CP006643">
    <property type="protein sequence ID" value="AGX04228.1"/>
    <property type="molecule type" value="Genomic_DNA"/>
</dbReference>
<keyword evidence="2" id="KW-1185">Reference proteome</keyword>
<dbReference type="HOGENOM" id="CLU_189924_0_1_9"/>